<protein>
    <submittedName>
        <fullName evidence="1">Uncharacterized protein</fullName>
    </submittedName>
</protein>
<proteinExistence type="predicted"/>
<name>A0A0A9HJ71_ARUDO</name>
<evidence type="ECO:0000313" key="1">
    <source>
        <dbReference type="EMBL" id="JAE35874.1"/>
    </source>
</evidence>
<reference evidence="1" key="1">
    <citation type="submission" date="2014-09" db="EMBL/GenBank/DDBJ databases">
        <authorList>
            <person name="Magalhaes I.L.F."/>
            <person name="Oliveira U."/>
            <person name="Santos F.R."/>
            <person name="Vidigal T.H.D.A."/>
            <person name="Brescovit A.D."/>
            <person name="Santos A.J."/>
        </authorList>
    </citation>
    <scope>NUCLEOTIDE SEQUENCE</scope>
    <source>
        <tissue evidence="1">Shoot tissue taken approximately 20 cm above the soil surface</tissue>
    </source>
</reference>
<reference evidence="1" key="2">
    <citation type="journal article" date="2015" name="Data Brief">
        <title>Shoot transcriptome of the giant reed, Arundo donax.</title>
        <authorList>
            <person name="Barrero R.A."/>
            <person name="Guerrero F.D."/>
            <person name="Moolhuijzen P."/>
            <person name="Goolsby J.A."/>
            <person name="Tidwell J."/>
            <person name="Bellgard S.E."/>
            <person name="Bellgard M.I."/>
        </authorList>
    </citation>
    <scope>NUCLEOTIDE SEQUENCE</scope>
    <source>
        <tissue evidence="1">Shoot tissue taken approximately 20 cm above the soil surface</tissue>
    </source>
</reference>
<organism evidence="1">
    <name type="scientific">Arundo donax</name>
    <name type="common">Giant reed</name>
    <name type="synonym">Donax arundinaceus</name>
    <dbReference type="NCBI Taxonomy" id="35708"/>
    <lineage>
        <taxon>Eukaryota</taxon>
        <taxon>Viridiplantae</taxon>
        <taxon>Streptophyta</taxon>
        <taxon>Embryophyta</taxon>
        <taxon>Tracheophyta</taxon>
        <taxon>Spermatophyta</taxon>
        <taxon>Magnoliopsida</taxon>
        <taxon>Liliopsida</taxon>
        <taxon>Poales</taxon>
        <taxon>Poaceae</taxon>
        <taxon>PACMAD clade</taxon>
        <taxon>Arundinoideae</taxon>
        <taxon>Arundineae</taxon>
        <taxon>Arundo</taxon>
    </lineage>
</organism>
<sequence>MGFKCLLCCCTGRFLMSFDWAIFLLMGLGCVRWGPESIPLCV</sequence>
<dbReference type="EMBL" id="GBRH01162022">
    <property type="protein sequence ID" value="JAE35874.1"/>
    <property type="molecule type" value="Transcribed_RNA"/>
</dbReference>
<dbReference type="AlphaFoldDB" id="A0A0A9HJ71"/>
<dbReference type="PROSITE" id="PS51257">
    <property type="entry name" value="PROKAR_LIPOPROTEIN"/>
    <property type="match status" value="1"/>
</dbReference>
<accession>A0A0A9HJ71</accession>